<keyword evidence="4" id="KW-0408">Iron</keyword>
<dbReference type="AlphaFoldDB" id="A0A6N7IRE5"/>
<accession>A0A6N7IRE5</accession>
<evidence type="ECO:0000256" key="2">
    <source>
        <dbReference type="ARBA" id="ARBA00022691"/>
    </source>
</evidence>
<dbReference type="EMBL" id="WHYR01000010">
    <property type="protein sequence ID" value="MQL51708.1"/>
    <property type="molecule type" value="Genomic_DNA"/>
</dbReference>
<dbReference type="GO" id="GO:0046872">
    <property type="term" value="F:metal ion binding"/>
    <property type="evidence" value="ECO:0007669"/>
    <property type="project" value="UniProtKB-KW"/>
</dbReference>
<sequence>MPHNTRHLASSAVGESKICVLRLVIHSTKRCAQVQNESLPAGKGWHELGPIRPPSEGRDRSLLIRVTRNCPWNRCQFCRTYKNKTYSTRSVDEIKRDIDTVKTLAEEIKAVSRRMGLKSLIRREVIATFMDSHPELYSTARNDPDSVQRRYESLANVVHWLSSGARTVFLQDANAVQIRTADLMEILRYLKESFPTLERITSYARSKTLARKPLQDLQRLHEAGLSRVHIGLESGCDEVLAVMEKGTTAAEQITAGQKAREAGISVSEYYIPGLGGRKWSEKHALESARVLNEINPDFIRLRTLVPRRGTPLAARIQAGEFEPLTEDETVAEIALFVEHLDCTSHLVSDQMCNLLWEVEGRLPEDKPLILKTIKDYLAKPLSERLKIQLERRLSSYLHIAGHLDGELARDVDAALEALERDSADAPARVQKVLDTIKPAFI</sequence>
<dbReference type="InterPro" id="IPR013785">
    <property type="entry name" value="Aldolase_TIM"/>
</dbReference>
<dbReference type="Pfam" id="PF04055">
    <property type="entry name" value="Radical_SAM"/>
    <property type="match status" value="1"/>
</dbReference>
<keyword evidence="2" id="KW-0949">S-adenosyl-L-methionine</keyword>
<reference evidence="7 8" key="1">
    <citation type="submission" date="2019-10" db="EMBL/GenBank/DDBJ databases">
        <title>Comparative genomics of sulfur disproportionating microorganisms.</title>
        <authorList>
            <person name="Ward L.M."/>
            <person name="Bertran E."/>
            <person name="Johnston D."/>
        </authorList>
    </citation>
    <scope>NUCLEOTIDE SEQUENCE [LARGE SCALE GENOMIC DNA]</scope>
    <source>
        <strain evidence="7 8">DSM 14055</strain>
    </source>
</reference>
<dbReference type="InterPro" id="IPR051198">
    <property type="entry name" value="BchE-like"/>
</dbReference>
<protein>
    <submittedName>
        <fullName evidence="7">Radical SAM protein</fullName>
    </submittedName>
</protein>
<dbReference type="GO" id="GO:0003824">
    <property type="term" value="F:catalytic activity"/>
    <property type="evidence" value="ECO:0007669"/>
    <property type="project" value="InterPro"/>
</dbReference>
<dbReference type="PANTHER" id="PTHR43409:SF4">
    <property type="entry name" value="RADICAL SAM SUPERFAMILY PROTEIN"/>
    <property type="match status" value="1"/>
</dbReference>
<dbReference type="InterPro" id="IPR058240">
    <property type="entry name" value="rSAM_sf"/>
</dbReference>
<dbReference type="InterPro" id="IPR007197">
    <property type="entry name" value="rSAM"/>
</dbReference>
<dbReference type="Proteomes" id="UP000441717">
    <property type="component" value="Unassembled WGS sequence"/>
</dbReference>
<evidence type="ECO:0000256" key="4">
    <source>
        <dbReference type="ARBA" id="ARBA00023004"/>
    </source>
</evidence>
<keyword evidence="8" id="KW-1185">Reference proteome</keyword>
<evidence type="ECO:0000256" key="3">
    <source>
        <dbReference type="ARBA" id="ARBA00022723"/>
    </source>
</evidence>
<dbReference type="SMART" id="SM00729">
    <property type="entry name" value="Elp3"/>
    <property type="match status" value="1"/>
</dbReference>
<evidence type="ECO:0000313" key="7">
    <source>
        <dbReference type="EMBL" id="MQL51708.1"/>
    </source>
</evidence>
<dbReference type="OrthoDB" id="9777636at2"/>
<keyword evidence="5" id="KW-0411">Iron-sulfur</keyword>
<dbReference type="PANTHER" id="PTHR43409">
    <property type="entry name" value="ANAEROBIC MAGNESIUM-PROTOPORPHYRIN IX MONOMETHYL ESTER CYCLASE-RELATED"/>
    <property type="match status" value="1"/>
</dbReference>
<comment type="caution">
    <text evidence="7">The sequence shown here is derived from an EMBL/GenBank/DDBJ whole genome shotgun (WGS) entry which is preliminary data.</text>
</comment>
<evidence type="ECO:0000256" key="1">
    <source>
        <dbReference type="ARBA" id="ARBA00001966"/>
    </source>
</evidence>
<name>A0A6N7IRE5_9FIRM</name>
<dbReference type="PROSITE" id="PS51918">
    <property type="entry name" value="RADICAL_SAM"/>
    <property type="match status" value="1"/>
</dbReference>
<dbReference type="InterPro" id="IPR006638">
    <property type="entry name" value="Elp3/MiaA/NifB-like_rSAM"/>
</dbReference>
<dbReference type="Gene3D" id="3.20.20.70">
    <property type="entry name" value="Aldolase class I"/>
    <property type="match status" value="1"/>
</dbReference>
<dbReference type="GO" id="GO:0051536">
    <property type="term" value="F:iron-sulfur cluster binding"/>
    <property type="evidence" value="ECO:0007669"/>
    <property type="project" value="UniProtKB-KW"/>
</dbReference>
<organism evidence="7 8">
    <name type="scientific">Desulfofundulus thermobenzoicus</name>
    <dbReference type="NCBI Taxonomy" id="29376"/>
    <lineage>
        <taxon>Bacteria</taxon>
        <taxon>Bacillati</taxon>
        <taxon>Bacillota</taxon>
        <taxon>Clostridia</taxon>
        <taxon>Eubacteriales</taxon>
        <taxon>Peptococcaceae</taxon>
        <taxon>Desulfofundulus</taxon>
    </lineage>
</organism>
<comment type="cofactor">
    <cofactor evidence="1">
        <name>[4Fe-4S] cluster</name>
        <dbReference type="ChEBI" id="CHEBI:49883"/>
    </cofactor>
</comment>
<dbReference type="SFLD" id="SFLDS00029">
    <property type="entry name" value="Radical_SAM"/>
    <property type="match status" value="1"/>
</dbReference>
<dbReference type="SUPFAM" id="SSF102114">
    <property type="entry name" value="Radical SAM enzymes"/>
    <property type="match status" value="1"/>
</dbReference>
<evidence type="ECO:0000313" key="8">
    <source>
        <dbReference type="Proteomes" id="UP000441717"/>
    </source>
</evidence>
<dbReference type="SFLD" id="SFLDG01095">
    <property type="entry name" value="Uncharacterised_Radical_SAM_Su"/>
    <property type="match status" value="1"/>
</dbReference>
<evidence type="ECO:0000256" key="5">
    <source>
        <dbReference type="ARBA" id="ARBA00023014"/>
    </source>
</evidence>
<feature type="domain" description="Radical SAM core" evidence="6">
    <location>
        <begin position="56"/>
        <end position="346"/>
    </location>
</feature>
<gene>
    <name evidence="7" type="ORF">GFC01_05410</name>
</gene>
<proteinExistence type="predicted"/>
<keyword evidence="3" id="KW-0479">Metal-binding</keyword>
<evidence type="ECO:0000259" key="6">
    <source>
        <dbReference type="PROSITE" id="PS51918"/>
    </source>
</evidence>